<dbReference type="InterPro" id="IPR043210">
    <property type="entry name" value="CD44_antigen-like"/>
</dbReference>
<protein>
    <submittedName>
        <fullName evidence="14">Uncharacterized protein</fullName>
    </submittedName>
</protein>
<dbReference type="EMBL" id="DS469627">
    <property type="protein sequence ID" value="EDO38361.1"/>
    <property type="molecule type" value="Genomic_DNA"/>
</dbReference>
<keyword evidence="11" id="KW-0245">EGF-like domain</keyword>
<name>A7SD47_NEMVE</name>
<dbReference type="Gene3D" id="2.10.25.10">
    <property type="entry name" value="Laminin"/>
    <property type="match status" value="1"/>
</dbReference>
<dbReference type="SUPFAM" id="SSF56436">
    <property type="entry name" value="C-type lectin-like"/>
    <property type="match status" value="2"/>
</dbReference>
<dbReference type="PhylomeDB" id="A7SD47"/>
<evidence type="ECO:0000256" key="3">
    <source>
        <dbReference type="ARBA" id="ARBA00022692"/>
    </source>
</evidence>
<evidence type="ECO:0000256" key="4">
    <source>
        <dbReference type="ARBA" id="ARBA00022729"/>
    </source>
</evidence>
<dbReference type="CDD" id="cd00037">
    <property type="entry name" value="CLECT"/>
    <property type="match status" value="1"/>
</dbReference>
<keyword evidence="5" id="KW-0654">Proteoglycan</keyword>
<dbReference type="PANTHER" id="PTHR10225">
    <property type="entry name" value="HYALURONAN RECEPTOR"/>
    <property type="match status" value="1"/>
</dbReference>
<dbReference type="GO" id="GO:0004888">
    <property type="term" value="F:transmembrane signaling receptor activity"/>
    <property type="evidence" value="ECO:0000318"/>
    <property type="project" value="GO_Central"/>
</dbReference>
<dbReference type="InterPro" id="IPR000742">
    <property type="entry name" value="EGF"/>
</dbReference>
<sequence length="327" mass="36848">MIIQYSDYTWCIFLPFQDPCFSNPCLNGGTCTADQFNWTYRCSCGVSFSAAPYLDDHCGTELGFVQHSVFRNVFNAAASVKYVIKFNEANRLCQVFGARLATIAQVDKAWKVGLFECSYGWVAEGFAALPIRLPLRDCNTSRDQHSVHRVYYSTTTKKLDAYCYRETDNCNEEGWYQNKYKCYRFFLDSHVRWEEASRACHVHGGVMGVFNSIDKLDFVRYHVPTLNNSTSRIFVGLRKTIALSNASAFEPGDFTASARCHITLFYQTGGVWTWSYNNLTPGAQLWESAAPASQGPLGAVTIATGRLVDVPDSGYHKLPFVCEKNLP</sequence>
<evidence type="ECO:0000256" key="9">
    <source>
        <dbReference type="ARBA" id="ARBA00023170"/>
    </source>
</evidence>
<dbReference type="PROSITE" id="PS01241">
    <property type="entry name" value="LINK_1"/>
    <property type="match status" value="1"/>
</dbReference>
<keyword evidence="9" id="KW-0675">Receptor</keyword>
<accession>A7SD47</accession>
<dbReference type="GO" id="GO:0005540">
    <property type="term" value="F:hyaluronic acid binding"/>
    <property type="evidence" value="ECO:0007669"/>
    <property type="project" value="InterPro"/>
</dbReference>
<dbReference type="InterPro" id="IPR016187">
    <property type="entry name" value="CTDL_fold"/>
</dbReference>
<feature type="domain" description="EGF-like" evidence="12">
    <location>
        <begin position="16"/>
        <end position="59"/>
    </location>
</feature>
<dbReference type="FunFam" id="3.10.100.10:FF:000201">
    <property type="entry name" value="Predicted protein"/>
    <property type="match status" value="1"/>
</dbReference>
<evidence type="ECO:0000313" key="15">
    <source>
        <dbReference type="Proteomes" id="UP000001593"/>
    </source>
</evidence>
<keyword evidence="4" id="KW-0732">Signal</keyword>
<keyword evidence="3" id="KW-0812">Transmembrane</keyword>
<reference evidence="14 15" key="1">
    <citation type="journal article" date="2007" name="Science">
        <title>Sea anemone genome reveals ancestral eumetazoan gene repertoire and genomic organization.</title>
        <authorList>
            <person name="Putnam N.H."/>
            <person name="Srivastava M."/>
            <person name="Hellsten U."/>
            <person name="Dirks B."/>
            <person name="Chapman J."/>
            <person name="Salamov A."/>
            <person name="Terry A."/>
            <person name="Shapiro H."/>
            <person name="Lindquist E."/>
            <person name="Kapitonov V.V."/>
            <person name="Jurka J."/>
            <person name="Genikhovich G."/>
            <person name="Grigoriev I.V."/>
            <person name="Lucas S.M."/>
            <person name="Steele R.E."/>
            <person name="Finnerty J.R."/>
            <person name="Technau U."/>
            <person name="Martindale M.Q."/>
            <person name="Rokhsar D.S."/>
        </authorList>
    </citation>
    <scope>NUCLEOTIDE SEQUENCE [LARGE SCALE GENOMIC DNA]</scope>
    <source>
        <strain evidence="15">CH2 X CH6</strain>
    </source>
</reference>
<dbReference type="OMA" id="ASARCHI"/>
<evidence type="ECO:0000313" key="14">
    <source>
        <dbReference type="EMBL" id="EDO38361.1"/>
    </source>
</evidence>
<keyword evidence="15" id="KW-1185">Reference proteome</keyword>
<organism evidence="14 15">
    <name type="scientific">Nematostella vectensis</name>
    <name type="common">Starlet sea anemone</name>
    <dbReference type="NCBI Taxonomy" id="45351"/>
    <lineage>
        <taxon>Eukaryota</taxon>
        <taxon>Metazoa</taxon>
        <taxon>Cnidaria</taxon>
        <taxon>Anthozoa</taxon>
        <taxon>Hexacorallia</taxon>
        <taxon>Actiniaria</taxon>
        <taxon>Edwardsiidae</taxon>
        <taxon>Nematostella</taxon>
    </lineage>
</organism>
<dbReference type="GO" id="GO:0005886">
    <property type="term" value="C:plasma membrane"/>
    <property type="evidence" value="ECO:0000318"/>
    <property type="project" value="GO_Central"/>
</dbReference>
<dbReference type="SMART" id="SM00034">
    <property type="entry name" value="CLECT"/>
    <property type="match status" value="1"/>
</dbReference>
<dbReference type="GO" id="GO:0007155">
    <property type="term" value="P:cell adhesion"/>
    <property type="evidence" value="ECO:0007669"/>
    <property type="project" value="InterPro"/>
</dbReference>
<evidence type="ECO:0000256" key="8">
    <source>
        <dbReference type="ARBA" id="ARBA00023157"/>
    </source>
</evidence>
<dbReference type="PRINTS" id="PR01265">
    <property type="entry name" value="LINKMODULE"/>
</dbReference>
<dbReference type="Pfam" id="PF00193">
    <property type="entry name" value="Xlink"/>
    <property type="match status" value="1"/>
</dbReference>
<keyword evidence="10" id="KW-0325">Glycoprotein</keyword>
<feature type="domain" description="Link" evidence="13">
    <location>
        <begin position="72"/>
        <end position="165"/>
    </location>
</feature>
<evidence type="ECO:0000259" key="12">
    <source>
        <dbReference type="PROSITE" id="PS50026"/>
    </source>
</evidence>
<keyword evidence="8 11" id="KW-1015">Disulfide bond</keyword>
<dbReference type="PANTHER" id="PTHR10225:SF5">
    <property type="entry name" value="C-TYPE LECTIN DOMAIN-CONTAINING PROTEIN"/>
    <property type="match status" value="1"/>
</dbReference>
<evidence type="ECO:0000259" key="13">
    <source>
        <dbReference type="PROSITE" id="PS50963"/>
    </source>
</evidence>
<dbReference type="AlphaFoldDB" id="A7SD47"/>
<dbReference type="InterPro" id="IPR001304">
    <property type="entry name" value="C-type_lectin-like"/>
</dbReference>
<evidence type="ECO:0000256" key="11">
    <source>
        <dbReference type="PROSITE-ProRule" id="PRU00076"/>
    </source>
</evidence>
<dbReference type="Proteomes" id="UP000001593">
    <property type="component" value="Unassembled WGS sequence"/>
</dbReference>
<dbReference type="SUPFAM" id="SSF57196">
    <property type="entry name" value="EGF/Laminin"/>
    <property type="match status" value="1"/>
</dbReference>
<keyword evidence="7" id="KW-0472">Membrane</keyword>
<evidence type="ECO:0000256" key="6">
    <source>
        <dbReference type="ARBA" id="ARBA00022989"/>
    </source>
</evidence>
<dbReference type="STRING" id="45351.A7SD47"/>
<comment type="caution">
    <text evidence="11">Lacks conserved residue(s) required for the propagation of feature annotation.</text>
</comment>
<evidence type="ECO:0000256" key="1">
    <source>
        <dbReference type="ARBA" id="ARBA00004167"/>
    </source>
</evidence>
<dbReference type="Gene3D" id="3.10.100.10">
    <property type="entry name" value="Mannose-Binding Protein A, subunit A"/>
    <property type="match status" value="2"/>
</dbReference>
<dbReference type="PROSITE" id="PS50026">
    <property type="entry name" value="EGF_3"/>
    <property type="match status" value="1"/>
</dbReference>
<evidence type="ECO:0000256" key="2">
    <source>
        <dbReference type="ARBA" id="ARBA00006373"/>
    </source>
</evidence>
<evidence type="ECO:0000256" key="5">
    <source>
        <dbReference type="ARBA" id="ARBA00022974"/>
    </source>
</evidence>
<comment type="similarity">
    <text evidence="2">Belongs to the EGF domain peptide family.</text>
</comment>
<dbReference type="HOGENOM" id="CLU_073691_0_0_1"/>
<dbReference type="InterPro" id="IPR000538">
    <property type="entry name" value="Link_dom"/>
</dbReference>
<comment type="subcellular location">
    <subcellularLocation>
        <location evidence="1">Membrane</location>
        <topology evidence="1">Single-pass membrane protein</topology>
    </subcellularLocation>
</comment>
<dbReference type="PROSITE" id="PS50963">
    <property type="entry name" value="LINK_2"/>
    <property type="match status" value="1"/>
</dbReference>
<keyword evidence="6" id="KW-1133">Transmembrane helix</keyword>
<proteinExistence type="inferred from homology"/>
<evidence type="ECO:0000256" key="7">
    <source>
        <dbReference type="ARBA" id="ARBA00023136"/>
    </source>
</evidence>
<dbReference type="InParanoid" id="A7SD47"/>
<evidence type="ECO:0000256" key="10">
    <source>
        <dbReference type="ARBA" id="ARBA00023180"/>
    </source>
</evidence>
<feature type="disulfide bond" evidence="11">
    <location>
        <begin position="25"/>
        <end position="42"/>
    </location>
</feature>
<dbReference type="SMART" id="SM00445">
    <property type="entry name" value="LINK"/>
    <property type="match status" value="1"/>
</dbReference>
<gene>
    <name evidence="14" type="ORF">NEMVEDRAFT_v1g210418</name>
</gene>
<dbReference type="InterPro" id="IPR016186">
    <property type="entry name" value="C-type_lectin-like/link_sf"/>
</dbReference>